<accession>A0ABQ9J5R5</accession>
<evidence type="ECO:0000313" key="5">
    <source>
        <dbReference type="Proteomes" id="UP001162164"/>
    </source>
</evidence>
<sequence length="104" mass="11517">MPLFKLQSYLFYTSLKTVHGKPNLFQLLVQSLCPNIYGHEIVKAGLLLALFSGTKSETFRAESHVLMVGDPGLGKSQMLQACTNVAPRGRFFYAEISAPRALLK</sequence>
<reference evidence="4" key="1">
    <citation type="journal article" date="2023" name="Insect Mol. Biol.">
        <title>Genome sequencing provides insights into the evolution of gene families encoding plant cell wall-degrading enzymes in longhorned beetles.</title>
        <authorList>
            <person name="Shin N.R."/>
            <person name="Okamura Y."/>
            <person name="Kirsch R."/>
            <person name="Pauchet Y."/>
        </authorList>
    </citation>
    <scope>NUCLEOTIDE SEQUENCE</scope>
    <source>
        <strain evidence="4">MMC_N1</strain>
    </source>
</reference>
<dbReference type="InterPro" id="IPR027417">
    <property type="entry name" value="P-loop_NTPase"/>
</dbReference>
<gene>
    <name evidence="4" type="ORF">NQ317_019316</name>
</gene>
<dbReference type="SUPFAM" id="SSF52540">
    <property type="entry name" value="P-loop containing nucleoside triphosphate hydrolases"/>
    <property type="match status" value="1"/>
</dbReference>
<evidence type="ECO:0000259" key="3">
    <source>
        <dbReference type="PROSITE" id="PS50051"/>
    </source>
</evidence>
<dbReference type="Gene3D" id="3.40.50.300">
    <property type="entry name" value="P-loop containing nucleotide triphosphate hydrolases"/>
    <property type="match status" value="1"/>
</dbReference>
<dbReference type="Pfam" id="PF00493">
    <property type="entry name" value="MCM"/>
    <property type="match status" value="1"/>
</dbReference>
<dbReference type="PROSITE" id="PS50051">
    <property type="entry name" value="MCM_2"/>
    <property type="match status" value="1"/>
</dbReference>
<evidence type="ECO:0000313" key="4">
    <source>
        <dbReference type="EMBL" id="KAJ8972969.1"/>
    </source>
</evidence>
<evidence type="ECO:0000256" key="1">
    <source>
        <dbReference type="ARBA" id="ARBA00022741"/>
    </source>
</evidence>
<dbReference type="InterPro" id="IPR001208">
    <property type="entry name" value="MCM_dom"/>
</dbReference>
<dbReference type="PANTHER" id="PTHR11630">
    <property type="entry name" value="DNA REPLICATION LICENSING FACTOR MCM FAMILY MEMBER"/>
    <property type="match status" value="1"/>
</dbReference>
<keyword evidence="1" id="KW-0547">Nucleotide-binding</keyword>
<protein>
    <recommendedName>
        <fullName evidence="3">MCM C-terminal AAA(+) ATPase domain-containing protein</fullName>
    </recommendedName>
</protein>
<keyword evidence="2" id="KW-0067">ATP-binding</keyword>
<evidence type="ECO:0000256" key="2">
    <source>
        <dbReference type="ARBA" id="ARBA00022840"/>
    </source>
</evidence>
<comment type="caution">
    <text evidence="4">The sequence shown here is derived from an EMBL/GenBank/DDBJ whole genome shotgun (WGS) entry which is preliminary data.</text>
</comment>
<dbReference type="InterPro" id="IPR031327">
    <property type="entry name" value="MCM"/>
</dbReference>
<keyword evidence="5" id="KW-1185">Reference proteome</keyword>
<name>A0ABQ9J5R5_9CUCU</name>
<dbReference type="Proteomes" id="UP001162164">
    <property type="component" value="Unassembled WGS sequence"/>
</dbReference>
<feature type="domain" description="MCM C-terminal AAA(+) ATPase" evidence="3">
    <location>
        <begin position="24"/>
        <end position="104"/>
    </location>
</feature>
<organism evidence="4 5">
    <name type="scientific">Molorchus minor</name>
    <dbReference type="NCBI Taxonomy" id="1323400"/>
    <lineage>
        <taxon>Eukaryota</taxon>
        <taxon>Metazoa</taxon>
        <taxon>Ecdysozoa</taxon>
        <taxon>Arthropoda</taxon>
        <taxon>Hexapoda</taxon>
        <taxon>Insecta</taxon>
        <taxon>Pterygota</taxon>
        <taxon>Neoptera</taxon>
        <taxon>Endopterygota</taxon>
        <taxon>Coleoptera</taxon>
        <taxon>Polyphaga</taxon>
        <taxon>Cucujiformia</taxon>
        <taxon>Chrysomeloidea</taxon>
        <taxon>Cerambycidae</taxon>
        <taxon>Lamiinae</taxon>
        <taxon>Monochamini</taxon>
        <taxon>Molorchus</taxon>
    </lineage>
</organism>
<dbReference type="EMBL" id="JAPWTJ010001265">
    <property type="protein sequence ID" value="KAJ8972969.1"/>
    <property type="molecule type" value="Genomic_DNA"/>
</dbReference>
<proteinExistence type="predicted"/>
<dbReference type="PANTHER" id="PTHR11630:SF47">
    <property type="entry name" value="DNA HELICASE MCM8"/>
    <property type="match status" value="1"/>
</dbReference>